<keyword evidence="3" id="KW-1185">Reference proteome</keyword>
<dbReference type="Proteomes" id="UP000268313">
    <property type="component" value="Unassembled WGS sequence"/>
</dbReference>
<dbReference type="PROSITE" id="PS51257">
    <property type="entry name" value="PROKAR_LIPOPROTEIN"/>
    <property type="match status" value="1"/>
</dbReference>
<feature type="chain" id="PRO_5017432572" description="Lipoprotein" evidence="1">
    <location>
        <begin position="17"/>
        <end position="91"/>
    </location>
</feature>
<sequence length="91" mass="9862">MRMAIMAGLMATGLLAGCGGTEVQPDEQQTLATREDALPACGGKAFSRFYYSEPEMINEVGGWECDCSSSSAYVWGRTTAYHQDIGVTYCF</sequence>
<gene>
    <name evidence="2" type="ORF">D7X32_30570</name>
</gene>
<organism evidence="2 3">
    <name type="scientific">Corallococcus carmarthensis</name>
    <dbReference type="NCBI Taxonomy" id="2316728"/>
    <lineage>
        <taxon>Bacteria</taxon>
        <taxon>Pseudomonadati</taxon>
        <taxon>Myxococcota</taxon>
        <taxon>Myxococcia</taxon>
        <taxon>Myxococcales</taxon>
        <taxon>Cystobacterineae</taxon>
        <taxon>Myxococcaceae</taxon>
        <taxon>Corallococcus</taxon>
    </lineage>
</organism>
<comment type="caution">
    <text evidence="2">The sequence shown here is derived from an EMBL/GenBank/DDBJ whole genome shotgun (WGS) entry which is preliminary data.</text>
</comment>
<dbReference type="AlphaFoldDB" id="A0A3A8K8M0"/>
<dbReference type="EMBL" id="RAWE01000152">
    <property type="protein sequence ID" value="RKG98133.1"/>
    <property type="molecule type" value="Genomic_DNA"/>
</dbReference>
<feature type="signal peptide" evidence="1">
    <location>
        <begin position="1"/>
        <end position="16"/>
    </location>
</feature>
<evidence type="ECO:0000313" key="2">
    <source>
        <dbReference type="EMBL" id="RKG98133.1"/>
    </source>
</evidence>
<dbReference type="OrthoDB" id="5514530at2"/>
<protein>
    <recommendedName>
        <fullName evidence="4">Lipoprotein</fullName>
    </recommendedName>
</protein>
<name>A0A3A8K8M0_9BACT</name>
<evidence type="ECO:0000313" key="3">
    <source>
        <dbReference type="Proteomes" id="UP000268313"/>
    </source>
</evidence>
<evidence type="ECO:0000256" key="1">
    <source>
        <dbReference type="SAM" id="SignalP"/>
    </source>
</evidence>
<proteinExistence type="predicted"/>
<keyword evidence="1" id="KW-0732">Signal</keyword>
<reference evidence="3" key="1">
    <citation type="submission" date="2018-09" db="EMBL/GenBank/DDBJ databases">
        <authorList>
            <person name="Livingstone P.G."/>
            <person name="Whitworth D.E."/>
        </authorList>
    </citation>
    <scope>NUCLEOTIDE SEQUENCE [LARGE SCALE GENOMIC DNA]</scope>
    <source>
        <strain evidence="3">CA043D</strain>
    </source>
</reference>
<evidence type="ECO:0008006" key="4">
    <source>
        <dbReference type="Google" id="ProtNLM"/>
    </source>
</evidence>
<accession>A0A3A8K8M0</accession>
<dbReference type="RefSeq" id="WP_147450329.1">
    <property type="nucleotide sequence ID" value="NZ_JABFJX010000018.1"/>
</dbReference>